<dbReference type="GO" id="GO:0004519">
    <property type="term" value="F:endonuclease activity"/>
    <property type="evidence" value="ECO:0007669"/>
    <property type="project" value="UniProtKB-KW"/>
</dbReference>
<keyword evidence="3" id="KW-0378">Hydrolase</keyword>
<dbReference type="SUPFAM" id="SSF56219">
    <property type="entry name" value="DNase I-like"/>
    <property type="match status" value="1"/>
</dbReference>
<keyword evidence="1" id="KW-0732">Signal</keyword>
<feature type="signal peptide" evidence="1">
    <location>
        <begin position="1"/>
        <end position="29"/>
    </location>
</feature>
<dbReference type="PANTHER" id="PTHR42834:SF1">
    <property type="entry name" value="ENDONUCLEASE_EXONUCLEASE_PHOSPHATASE FAMILY PROTEIN (AFU_ORTHOLOGUE AFUA_3G09210)"/>
    <property type="match status" value="1"/>
</dbReference>
<name>A0A975EYJ9_9SPIR</name>
<proteinExistence type="predicted"/>
<accession>A0A975EYJ9</accession>
<evidence type="ECO:0000256" key="1">
    <source>
        <dbReference type="SAM" id="SignalP"/>
    </source>
</evidence>
<evidence type="ECO:0000259" key="2">
    <source>
        <dbReference type="Pfam" id="PF19580"/>
    </source>
</evidence>
<dbReference type="InterPro" id="IPR005135">
    <property type="entry name" value="Endo/exonuclease/phosphatase"/>
</dbReference>
<reference evidence="3" key="2">
    <citation type="journal article" date="2021" name="Microbiol. Resour. Announc.">
        <title>Complete Genome Sequences of Three Human Oral Treponema parvum Isolates.</title>
        <authorList>
            <person name="Zeng H."/>
            <person name="Watt R.M."/>
        </authorList>
    </citation>
    <scope>NUCLEOTIDE SEQUENCE</scope>
    <source>
        <strain evidence="3">ATCC 700773</strain>
    </source>
</reference>
<sequence>MQKEFVRIFKIVRYAVFFAALFIPPPLNALSQFKAAAGSGAKIKVVNWNVQTFFDAQTDGSEYGDFKKSSSGWGRDSYIKRLERLCEAINALDADVFVMEEIENKGVLYDISNKLASNSWRKKKMYGYGCFYKAPGSSIGCAVLSRHPLSDLKIHSLDIKTENAEQPSLRPIMELTLSAAGKKLILYVNHWKSMAGGEAKTEIWRRWQESVLGKNVYDRVQGGLSGAGSAVLCCGDLNCNITKFAFREDVAGFVSEGGSAKFSDMCNVFLRYIRAGNLGVCGVYSPWILSDGRQMDGGSYYYNKAWNTLDHFFSAGSAKISNFTVEDKGHWADEGGIPIGYKVYTGRGYSDHLPISCTVGF</sequence>
<evidence type="ECO:0000313" key="4">
    <source>
        <dbReference type="Proteomes" id="UP000671995"/>
    </source>
</evidence>
<keyword evidence="3" id="KW-0540">Nuclease</keyword>
<evidence type="ECO:0000313" key="3">
    <source>
        <dbReference type="EMBL" id="QTQ11035.1"/>
    </source>
</evidence>
<dbReference type="RefSeq" id="WP_210117830.1">
    <property type="nucleotide sequence ID" value="NZ_CP054257.1"/>
</dbReference>
<dbReference type="PANTHER" id="PTHR42834">
    <property type="entry name" value="ENDONUCLEASE/EXONUCLEASE/PHOSPHATASE FAMILY PROTEIN (AFU_ORTHOLOGUE AFUA_3G09210)"/>
    <property type="match status" value="1"/>
</dbReference>
<dbReference type="InterPro" id="IPR036691">
    <property type="entry name" value="Endo/exonu/phosph_ase_sf"/>
</dbReference>
<feature type="chain" id="PRO_5037239376" evidence="1">
    <location>
        <begin position="30"/>
        <end position="361"/>
    </location>
</feature>
<dbReference type="Gene3D" id="3.60.10.10">
    <property type="entry name" value="Endonuclease/exonuclease/phosphatase"/>
    <property type="match status" value="1"/>
</dbReference>
<feature type="domain" description="Endonuclease/exonuclease/phosphatase" evidence="2">
    <location>
        <begin position="45"/>
        <end position="357"/>
    </location>
</feature>
<organism evidence="3 4">
    <name type="scientific">Treponema parvum</name>
    <dbReference type="NCBI Taxonomy" id="138851"/>
    <lineage>
        <taxon>Bacteria</taxon>
        <taxon>Pseudomonadati</taxon>
        <taxon>Spirochaetota</taxon>
        <taxon>Spirochaetia</taxon>
        <taxon>Spirochaetales</taxon>
        <taxon>Treponemataceae</taxon>
        <taxon>Treponema</taxon>
    </lineage>
</organism>
<dbReference type="AlphaFoldDB" id="A0A975EYJ9"/>
<dbReference type="EMBL" id="CP054257">
    <property type="protein sequence ID" value="QTQ11035.1"/>
    <property type="molecule type" value="Genomic_DNA"/>
</dbReference>
<dbReference type="Pfam" id="PF19580">
    <property type="entry name" value="Exo_endo_phos_3"/>
    <property type="match status" value="1"/>
</dbReference>
<reference evidence="3" key="1">
    <citation type="submission" date="2020-05" db="EMBL/GenBank/DDBJ databases">
        <authorList>
            <person name="Zeng H."/>
            <person name="Chan Y.K."/>
            <person name="Watt R.M."/>
        </authorList>
    </citation>
    <scope>NUCLEOTIDE SEQUENCE</scope>
    <source>
        <strain evidence="3">ATCC 700773</strain>
    </source>
</reference>
<protein>
    <submittedName>
        <fullName evidence="3">Endonuclease/exonuclease/phosphatase family protein</fullName>
    </submittedName>
</protein>
<keyword evidence="3" id="KW-0255">Endonuclease</keyword>
<gene>
    <name evidence="3" type="ORF">HRI96_01815</name>
</gene>
<dbReference type="Proteomes" id="UP000671995">
    <property type="component" value="Chromosome"/>
</dbReference>